<keyword evidence="3" id="KW-0804">Transcription</keyword>
<dbReference type="PROSITE" id="PS50977">
    <property type="entry name" value="HTH_TETR_2"/>
    <property type="match status" value="1"/>
</dbReference>
<sequence>MPLTRKGAATRDRIVAAAAALLRERGVDEVSLDDIRTATATSKSQLFHYFPEGRAQLLLAVAEHEAAAVLQDQEPQLSSLGPPESWTAWRDVVIARYEAQGTHCPLGALTRQLAPSNPEVRPIVVDLLTTWQARLSEGAGRAGAADPGRAAVIILTAVQGGVNMLLATGDSTALRVSLDAALAGLRLVGPPGGGAHVDLLTA</sequence>
<evidence type="ECO:0000313" key="6">
    <source>
        <dbReference type="EMBL" id="GAA4248779.1"/>
    </source>
</evidence>
<gene>
    <name evidence="6" type="ORF">GCM10022255_030190</name>
</gene>
<dbReference type="Proteomes" id="UP001500620">
    <property type="component" value="Unassembled WGS sequence"/>
</dbReference>
<accession>A0ABP8D735</accession>
<evidence type="ECO:0000256" key="4">
    <source>
        <dbReference type="PROSITE-ProRule" id="PRU00335"/>
    </source>
</evidence>
<evidence type="ECO:0000256" key="3">
    <source>
        <dbReference type="ARBA" id="ARBA00023163"/>
    </source>
</evidence>
<dbReference type="Gene3D" id="1.10.357.10">
    <property type="entry name" value="Tetracycline Repressor, domain 2"/>
    <property type="match status" value="1"/>
</dbReference>
<evidence type="ECO:0000313" key="7">
    <source>
        <dbReference type="Proteomes" id="UP001500620"/>
    </source>
</evidence>
<dbReference type="PANTHER" id="PTHR47506:SF1">
    <property type="entry name" value="HTH-TYPE TRANSCRIPTIONAL REGULATOR YJDC"/>
    <property type="match status" value="1"/>
</dbReference>
<reference evidence="7" key="1">
    <citation type="journal article" date="2019" name="Int. J. Syst. Evol. Microbiol.">
        <title>The Global Catalogue of Microorganisms (GCM) 10K type strain sequencing project: providing services to taxonomists for standard genome sequencing and annotation.</title>
        <authorList>
            <consortium name="The Broad Institute Genomics Platform"/>
            <consortium name="The Broad Institute Genome Sequencing Center for Infectious Disease"/>
            <person name="Wu L."/>
            <person name="Ma J."/>
        </authorList>
    </citation>
    <scope>NUCLEOTIDE SEQUENCE [LARGE SCALE GENOMIC DNA]</scope>
    <source>
        <strain evidence="7">JCM 17441</strain>
    </source>
</reference>
<keyword evidence="1" id="KW-0805">Transcription regulation</keyword>
<evidence type="ECO:0000259" key="5">
    <source>
        <dbReference type="PROSITE" id="PS50977"/>
    </source>
</evidence>
<proteinExistence type="predicted"/>
<keyword evidence="2 4" id="KW-0238">DNA-binding</keyword>
<feature type="DNA-binding region" description="H-T-H motif" evidence="4">
    <location>
        <begin position="31"/>
        <end position="50"/>
    </location>
</feature>
<dbReference type="Pfam" id="PF00440">
    <property type="entry name" value="TetR_N"/>
    <property type="match status" value="1"/>
</dbReference>
<keyword evidence="7" id="KW-1185">Reference proteome</keyword>
<dbReference type="InterPro" id="IPR036271">
    <property type="entry name" value="Tet_transcr_reg_TetR-rel_C_sf"/>
</dbReference>
<dbReference type="EMBL" id="BAABAT010000006">
    <property type="protein sequence ID" value="GAA4248779.1"/>
    <property type="molecule type" value="Genomic_DNA"/>
</dbReference>
<organism evidence="6 7">
    <name type="scientific">Dactylosporangium darangshiense</name>
    <dbReference type="NCBI Taxonomy" id="579108"/>
    <lineage>
        <taxon>Bacteria</taxon>
        <taxon>Bacillati</taxon>
        <taxon>Actinomycetota</taxon>
        <taxon>Actinomycetes</taxon>
        <taxon>Micromonosporales</taxon>
        <taxon>Micromonosporaceae</taxon>
        <taxon>Dactylosporangium</taxon>
    </lineage>
</organism>
<evidence type="ECO:0000256" key="1">
    <source>
        <dbReference type="ARBA" id="ARBA00023015"/>
    </source>
</evidence>
<evidence type="ECO:0000256" key="2">
    <source>
        <dbReference type="ARBA" id="ARBA00023125"/>
    </source>
</evidence>
<feature type="domain" description="HTH tetR-type" evidence="5">
    <location>
        <begin position="8"/>
        <end position="68"/>
    </location>
</feature>
<name>A0ABP8D735_9ACTN</name>
<comment type="caution">
    <text evidence="6">The sequence shown here is derived from an EMBL/GenBank/DDBJ whole genome shotgun (WGS) entry which is preliminary data.</text>
</comment>
<dbReference type="SUPFAM" id="SSF46689">
    <property type="entry name" value="Homeodomain-like"/>
    <property type="match status" value="1"/>
</dbReference>
<dbReference type="InterPro" id="IPR001647">
    <property type="entry name" value="HTH_TetR"/>
</dbReference>
<dbReference type="RefSeq" id="WP_345126969.1">
    <property type="nucleotide sequence ID" value="NZ_BAABAT010000006.1"/>
</dbReference>
<dbReference type="InterPro" id="IPR009057">
    <property type="entry name" value="Homeodomain-like_sf"/>
</dbReference>
<dbReference type="PANTHER" id="PTHR47506">
    <property type="entry name" value="TRANSCRIPTIONAL REGULATORY PROTEIN"/>
    <property type="match status" value="1"/>
</dbReference>
<dbReference type="SUPFAM" id="SSF48498">
    <property type="entry name" value="Tetracyclin repressor-like, C-terminal domain"/>
    <property type="match status" value="1"/>
</dbReference>
<protein>
    <submittedName>
        <fullName evidence="6">TetR/AcrR family transcriptional regulator</fullName>
    </submittedName>
</protein>